<keyword evidence="2" id="KW-0963">Cytoplasm</keyword>
<dbReference type="PANTHER" id="PTHR45994:SF1">
    <property type="entry name" value="FI21225P1"/>
    <property type="match status" value="1"/>
</dbReference>
<dbReference type="InterPro" id="IPR011989">
    <property type="entry name" value="ARM-like"/>
</dbReference>
<dbReference type="PANTHER" id="PTHR45994">
    <property type="entry name" value="FI21225P1"/>
    <property type="match status" value="1"/>
</dbReference>
<dbReference type="OrthoDB" id="199930at2759"/>
<evidence type="ECO:0000313" key="6">
    <source>
        <dbReference type="RefSeq" id="XP_024879096.1"/>
    </source>
</evidence>
<name>A0A6J1QCN6_9HYME</name>
<comment type="subcellular location">
    <subcellularLocation>
        <location evidence="1">Cytoplasm</location>
    </subcellularLocation>
</comment>
<dbReference type="RefSeq" id="XP_024879096.1">
    <property type="nucleotide sequence ID" value="XM_025023328.1"/>
</dbReference>
<gene>
    <name evidence="6" type="primary">LOC112459287</name>
</gene>
<dbReference type="Pfam" id="PF11701">
    <property type="entry name" value="UNC45-central"/>
    <property type="match status" value="1"/>
</dbReference>
<proteinExistence type="predicted"/>
<accession>A0A6J1QCN6</accession>
<evidence type="ECO:0000259" key="4">
    <source>
        <dbReference type="Pfam" id="PF11701"/>
    </source>
</evidence>
<keyword evidence="5" id="KW-1185">Reference proteome</keyword>
<dbReference type="GO" id="GO:0051879">
    <property type="term" value="F:Hsp90 protein binding"/>
    <property type="evidence" value="ECO:0007669"/>
    <property type="project" value="TreeGrafter"/>
</dbReference>
<dbReference type="GO" id="GO:0005737">
    <property type="term" value="C:cytoplasm"/>
    <property type="evidence" value="ECO:0007669"/>
    <property type="project" value="UniProtKB-SubCell"/>
</dbReference>
<feature type="non-terminal residue" evidence="6">
    <location>
        <position position="698"/>
    </location>
</feature>
<organism evidence="5 6">
    <name type="scientific">Temnothorax curvispinosus</name>
    <dbReference type="NCBI Taxonomy" id="300111"/>
    <lineage>
        <taxon>Eukaryota</taxon>
        <taxon>Metazoa</taxon>
        <taxon>Ecdysozoa</taxon>
        <taxon>Arthropoda</taxon>
        <taxon>Hexapoda</taxon>
        <taxon>Insecta</taxon>
        <taxon>Pterygota</taxon>
        <taxon>Neoptera</taxon>
        <taxon>Endopterygota</taxon>
        <taxon>Hymenoptera</taxon>
        <taxon>Apocrita</taxon>
        <taxon>Aculeata</taxon>
        <taxon>Formicoidea</taxon>
        <taxon>Formicidae</taxon>
        <taxon>Myrmicinae</taxon>
        <taxon>Temnothorax</taxon>
    </lineage>
</organism>
<evidence type="ECO:0000313" key="5">
    <source>
        <dbReference type="Proteomes" id="UP000504618"/>
    </source>
</evidence>
<evidence type="ECO:0000256" key="2">
    <source>
        <dbReference type="ARBA" id="ARBA00022490"/>
    </source>
</evidence>
<dbReference type="GeneID" id="112459287"/>
<dbReference type="SUPFAM" id="SSF48371">
    <property type="entry name" value="ARM repeat"/>
    <property type="match status" value="1"/>
</dbReference>
<dbReference type="InterPro" id="IPR024660">
    <property type="entry name" value="UCS_central_dom"/>
</dbReference>
<dbReference type="AlphaFoldDB" id="A0A6J1QCN6"/>
<dbReference type="InterPro" id="IPR016024">
    <property type="entry name" value="ARM-type_fold"/>
</dbReference>
<dbReference type="Proteomes" id="UP000504618">
    <property type="component" value="Unplaced"/>
</dbReference>
<evidence type="ECO:0000256" key="3">
    <source>
        <dbReference type="SAM" id="MobiDB-lite"/>
    </source>
</evidence>
<protein>
    <submittedName>
        <fullName evidence="6">Protein unc-45 homolog B-like</fullName>
    </submittedName>
</protein>
<evidence type="ECO:0000256" key="1">
    <source>
        <dbReference type="ARBA" id="ARBA00004496"/>
    </source>
</evidence>
<feature type="non-terminal residue" evidence="6">
    <location>
        <position position="1"/>
    </location>
</feature>
<dbReference type="Gene3D" id="1.25.10.10">
    <property type="entry name" value="Leucine-rich Repeat Variant"/>
    <property type="match status" value="2"/>
</dbReference>
<feature type="region of interest" description="Disordered" evidence="3">
    <location>
        <begin position="330"/>
        <end position="354"/>
    </location>
</feature>
<sequence length="698" mass="79400">VSQMIGLTFNVNAKKEKRENAMITLLKLTRWRNDAYEIFIKEVREDDEVICSSIRIVAGLCKNNVNRIKSTMIKVVLPWCLEMMNSTSTERVNASQYCLQNVLNTYSGMNDEPDSKPNEALCMLHKKEIDTILSCLLDKIKNETTTGIARDALIEFITRNIHYTALDWAKQLIKFGGLQTLMKVASQLKEYQHESLLDITSSTQTITSVCLAKIYENLYNDYAKKFFDIITDFFGDELDLTTVTSNVRAIVAMTTLTFGPFNVANTFITEDGLADMIVDFLIGTGNDLLIRKVICEFIYAVVTKYDTFNTFIRRGFTILQDLCHLAPNDSKDPDNSTDLDNSDNLDNSKDSHDSENLKDSIRIRAFVGICKMTKFTVLKDKLQAVLTFDKEQIGTWLKVCIRFLTNSQRDMRKWAVEGLSYLTLDLGVKDDLIQDQQAVQAIIEFAKTKSQSILYQVDILLVNLCSAYDKDDFIIERERFVNYFNFDKDHIRAKDDYVEERRRVLAEAGVTSALVSLAKTGSKNSKKLIARVFNAICSQQDLRKMVVQEGGTETLLSLALNGTDIGKIDATRALVYLALTTSPEVAFPGQIIMEVVQPISNLLNPERSINERCDALTALCNLASVNNMREHIFKTEYEKIELCMRDNNNLLKRTSIQLINNLVLCRDVAIQLVKQRSDQLFDLMNRSVKDDTDDHTKK</sequence>
<reference evidence="6" key="1">
    <citation type="submission" date="2025-08" db="UniProtKB">
        <authorList>
            <consortium name="RefSeq"/>
        </authorList>
    </citation>
    <scope>IDENTIFICATION</scope>
    <source>
        <tissue evidence="6">Whole body</tissue>
    </source>
</reference>
<feature type="domain" description="UNC-45/Cro1/She4 central" evidence="4">
    <location>
        <begin position="156"/>
        <end position="372"/>
    </location>
</feature>